<keyword evidence="1" id="KW-0812">Transmembrane</keyword>
<comment type="caution">
    <text evidence="2">The sequence shown here is derived from an EMBL/GenBank/DDBJ whole genome shotgun (WGS) entry which is preliminary data.</text>
</comment>
<protein>
    <submittedName>
        <fullName evidence="2">Uncharacterized protein</fullName>
    </submittedName>
</protein>
<dbReference type="AlphaFoldDB" id="A0AAD7W2U7"/>
<evidence type="ECO:0000256" key="1">
    <source>
        <dbReference type="SAM" id="Phobius"/>
    </source>
</evidence>
<keyword evidence="1" id="KW-1133">Transmembrane helix</keyword>
<feature type="transmembrane region" description="Helical" evidence="1">
    <location>
        <begin position="99"/>
        <end position="117"/>
    </location>
</feature>
<proteinExistence type="predicted"/>
<evidence type="ECO:0000313" key="2">
    <source>
        <dbReference type="EMBL" id="KAJ8378124.1"/>
    </source>
</evidence>
<organism evidence="2 3">
    <name type="scientific">Aldrovandia affinis</name>
    <dbReference type="NCBI Taxonomy" id="143900"/>
    <lineage>
        <taxon>Eukaryota</taxon>
        <taxon>Metazoa</taxon>
        <taxon>Chordata</taxon>
        <taxon>Craniata</taxon>
        <taxon>Vertebrata</taxon>
        <taxon>Euteleostomi</taxon>
        <taxon>Actinopterygii</taxon>
        <taxon>Neopterygii</taxon>
        <taxon>Teleostei</taxon>
        <taxon>Notacanthiformes</taxon>
        <taxon>Halosauridae</taxon>
        <taxon>Aldrovandia</taxon>
    </lineage>
</organism>
<sequence>MGWTLCVCERAVCLWGVVVSPLSMGVVAVKQCVQGALLYAPVCRGCVAHRCGSSIARMGGAVCHEGGAFPRVLKETFPASHSQAAGRKKGHLPPDCPRGMIWLAAPLLCWGLAVVVGRERPRPWGRKASLLECDLSTEGAGPSRC</sequence>
<keyword evidence="3" id="KW-1185">Reference proteome</keyword>
<dbReference type="Proteomes" id="UP001221898">
    <property type="component" value="Unassembled WGS sequence"/>
</dbReference>
<dbReference type="EMBL" id="JAINUG010000331">
    <property type="protein sequence ID" value="KAJ8378124.1"/>
    <property type="molecule type" value="Genomic_DNA"/>
</dbReference>
<name>A0AAD7W2U7_9TELE</name>
<gene>
    <name evidence="2" type="ORF">AAFF_G00248380</name>
</gene>
<keyword evidence="1" id="KW-0472">Membrane</keyword>
<evidence type="ECO:0000313" key="3">
    <source>
        <dbReference type="Proteomes" id="UP001221898"/>
    </source>
</evidence>
<reference evidence="2" key="1">
    <citation type="journal article" date="2023" name="Science">
        <title>Genome structures resolve the early diversification of teleost fishes.</title>
        <authorList>
            <person name="Parey E."/>
            <person name="Louis A."/>
            <person name="Montfort J."/>
            <person name="Bouchez O."/>
            <person name="Roques C."/>
            <person name="Iampietro C."/>
            <person name="Lluch J."/>
            <person name="Castinel A."/>
            <person name="Donnadieu C."/>
            <person name="Desvignes T."/>
            <person name="Floi Bucao C."/>
            <person name="Jouanno E."/>
            <person name="Wen M."/>
            <person name="Mejri S."/>
            <person name="Dirks R."/>
            <person name="Jansen H."/>
            <person name="Henkel C."/>
            <person name="Chen W.J."/>
            <person name="Zahm M."/>
            <person name="Cabau C."/>
            <person name="Klopp C."/>
            <person name="Thompson A.W."/>
            <person name="Robinson-Rechavi M."/>
            <person name="Braasch I."/>
            <person name="Lecointre G."/>
            <person name="Bobe J."/>
            <person name="Postlethwait J.H."/>
            <person name="Berthelot C."/>
            <person name="Roest Crollius H."/>
            <person name="Guiguen Y."/>
        </authorList>
    </citation>
    <scope>NUCLEOTIDE SEQUENCE</scope>
    <source>
        <strain evidence="2">NC1722</strain>
    </source>
</reference>
<accession>A0AAD7W2U7</accession>